<comment type="similarity">
    <text evidence="1">Belongs to the sigma-70 factor family. ECF subfamily.</text>
</comment>
<evidence type="ECO:0000313" key="8">
    <source>
        <dbReference type="Proteomes" id="UP000198953"/>
    </source>
</evidence>
<feature type="domain" description="RNA polymerase sigma-70 region 2" evidence="5">
    <location>
        <begin position="10"/>
        <end position="75"/>
    </location>
</feature>
<dbReference type="STRING" id="46177.SAMN05660976_07108"/>
<dbReference type="InterPro" id="IPR039425">
    <property type="entry name" value="RNA_pol_sigma-70-like"/>
</dbReference>
<dbReference type="InterPro" id="IPR007627">
    <property type="entry name" value="RNA_pol_sigma70_r2"/>
</dbReference>
<keyword evidence="3" id="KW-0731">Sigma factor</keyword>
<sequence>MNDEESFTRMFQEHYEPVLRYAWRRVGPAEAPDITAETFKIAWEKYERFPRAQPLPWLYATARNLILNLTKRDNRRGALADSLGDSLMNQSVEADHATTVAARETALAALNSLSESDRELLLLMSWEGLDLRQAAKVVGCSRPTATMRLHRIRKRLRNWLGEESQPVTACQPTCRENSV</sequence>
<dbReference type="GO" id="GO:0003677">
    <property type="term" value="F:DNA binding"/>
    <property type="evidence" value="ECO:0007669"/>
    <property type="project" value="InterPro"/>
</dbReference>
<dbReference type="AlphaFoldDB" id="A0A1H8EU74"/>
<evidence type="ECO:0000256" key="2">
    <source>
        <dbReference type="ARBA" id="ARBA00023015"/>
    </source>
</evidence>
<accession>A0A1H8EU74</accession>
<evidence type="ECO:0000259" key="6">
    <source>
        <dbReference type="Pfam" id="PF08281"/>
    </source>
</evidence>
<dbReference type="Pfam" id="PF04542">
    <property type="entry name" value="Sigma70_r2"/>
    <property type="match status" value="1"/>
</dbReference>
<evidence type="ECO:0000313" key="7">
    <source>
        <dbReference type="EMBL" id="SEN23029.1"/>
    </source>
</evidence>
<dbReference type="PANTHER" id="PTHR43133:SF25">
    <property type="entry name" value="RNA POLYMERASE SIGMA FACTOR RFAY-RELATED"/>
    <property type="match status" value="1"/>
</dbReference>
<dbReference type="Pfam" id="PF08281">
    <property type="entry name" value="Sigma70_r4_2"/>
    <property type="match status" value="1"/>
</dbReference>
<evidence type="ECO:0000256" key="3">
    <source>
        <dbReference type="ARBA" id="ARBA00023082"/>
    </source>
</evidence>
<dbReference type="Proteomes" id="UP000198953">
    <property type="component" value="Unassembled WGS sequence"/>
</dbReference>
<dbReference type="GO" id="GO:0006352">
    <property type="term" value="P:DNA-templated transcription initiation"/>
    <property type="evidence" value="ECO:0007669"/>
    <property type="project" value="InterPro"/>
</dbReference>
<dbReference type="Gene3D" id="1.10.1740.10">
    <property type="match status" value="1"/>
</dbReference>
<dbReference type="GO" id="GO:0016987">
    <property type="term" value="F:sigma factor activity"/>
    <property type="evidence" value="ECO:0007669"/>
    <property type="project" value="UniProtKB-KW"/>
</dbReference>
<dbReference type="InterPro" id="IPR036388">
    <property type="entry name" value="WH-like_DNA-bd_sf"/>
</dbReference>
<dbReference type="PANTHER" id="PTHR43133">
    <property type="entry name" value="RNA POLYMERASE ECF-TYPE SIGMA FACTO"/>
    <property type="match status" value="1"/>
</dbReference>
<evidence type="ECO:0000256" key="4">
    <source>
        <dbReference type="ARBA" id="ARBA00023163"/>
    </source>
</evidence>
<dbReference type="NCBIfam" id="TIGR02937">
    <property type="entry name" value="sigma70-ECF"/>
    <property type="match status" value="1"/>
</dbReference>
<dbReference type="Gene3D" id="1.10.10.10">
    <property type="entry name" value="Winged helix-like DNA-binding domain superfamily/Winged helix DNA-binding domain"/>
    <property type="match status" value="1"/>
</dbReference>
<keyword evidence="8" id="KW-1185">Reference proteome</keyword>
<protein>
    <submittedName>
        <fullName evidence="7">RNA polymerase sigma-70 factor, ECF subfamily</fullName>
    </submittedName>
</protein>
<dbReference type="InterPro" id="IPR013249">
    <property type="entry name" value="RNA_pol_sigma70_r4_t2"/>
</dbReference>
<keyword evidence="2" id="KW-0805">Transcription regulation</keyword>
<reference evidence="7 8" key="1">
    <citation type="submission" date="2016-10" db="EMBL/GenBank/DDBJ databases">
        <authorList>
            <person name="de Groot N.N."/>
        </authorList>
    </citation>
    <scope>NUCLEOTIDE SEQUENCE [LARGE SCALE GENOMIC DNA]</scope>
    <source>
        <strain evidence="7 8">DSM 43357</strain>
    </source>
</reference>
<dbReference type="InterPro" id="IPR013325">
    <property type="entry name" value="RNA_pol_sigma_r2"/>
</dbReference>
<dbReference type="InterPro" id="IPR014284">
    <property type="entry name" value="RNA_pol_sigma-70_dom"/>
</dbReference>
<keyword evidence="4" id="KW-0804">Transcription</keyword>
<evidence type="ECO:0000256" key="1">
    <source>
        <dbReference type="ARBA" id="ARBA00010641"/>
    </source>
</evidence>
<name>A0A1H8EU74_9ACTN</name>
<dbReference type="InterPro" id="IPR013324">
    <property type="entry name" value="RNA_pol_sigma_r3/r4-like"/>
</dbReference>
<evidence type="ECO:0000259" key="5">
    <source>
        <dbReference type="Pfam" id="PF04542"/>
    </source>
</evidence>
<dbReference type="SUPFAM" id="SSF88946">
    <property type="entry name" value="Sigma2 domain of RNA polymerase sigma factors"/>
    <property type="match status" value="1"/>
</dbReference>
<proteinExistence type="inferred from homology"/>
<dbReference type="EMBL" id="FOBF01000023">
    <property type="protein sequence ID" value="SEN23029.1"/>
    <property type="molecule type" value="Genomic_DNA"/>
</dbReference>
<organism evidence="7 8">
    <name type="scientific">Nonomuraea pusilla</name>
    <dbReference type="NCBI Taxonomy" id="46177"/>
    <lineage>
        <taxon>Bacteria</taxon>
        <taxon>Bacillati</taxon>
        <taxon>Actinomycetota</taxon>
        <taxon>Actinomycetes</taxon>
        <taxon>Streptosporangiales</taxon>
        <taxon>Streptosporangiaceae</taxon>
        <taxon>Nonomuraea</taxon>
    </lineage>
</organism>
<gene>
    <name evidence="7" type="ORF">SAMN05660976_07108</name>
</gene>
<dbReference type="SUPFAM" id="SSF88659">
    <property type="entry name" value="Sigma3 and sigma4 domains of RNA polymerase sigma factors"/>
    <property type="match status" value="1"/>
</dbReference>
<feature type="domain" description="RNA polymerase sigma factor 70 region 4 type 2" evidence="6">
    <location>
        <begin position="106"/>
        <end position="156"/>
    </location>
</feature>